<gene>
    <name evidence="1" type="ORF">Bca52824_089696</name>
</gene>
<organism evidence="1 2">
    <name type="scientific">Brassica carinata</name>
    <name type="common">Ethiopian mustard</name>
    <name type="synonym">Abyssinian cabbage</name>
    <dbReference type="NCBI Taxonomy" id="52824"/>
    <lineage>
        <taxon>Eukaryota</taxon>
        <taxon>Viridiplantae</taxon>
        <taxon>Streptophyta</taxon>
        <taxon>Embryophyta</taxon>
        <taxon>Tracheophyta</taxon>
        <taxon>Spermatophyta</taxon>
        <taxon>Magnoliopsida</taxon>
        <taxon>eudicotyledons</taxon>
        <taxon>Gunneridae</taxon>
        <taxon>Pentapetalae</taxon>
        <taxon>rosids</taxon>
        <taxon>malvids</taxon>
        <taxon>Brassicales</taxon>
        <taxon>Brassicaceae</taxon>
        <taxon>Brassiceae</taxon>
        <taxon>Brassica</taxon>
    </lineage>
</organism>
<reference evidence="1 2" key="1">
    <citation type="submission" date="2020-02" db="EMBL/GenBank/DDBJ databases">
        <authorList>
            <person name="Ma Q."/>
            <person name="Huang Y."/>
            <person name="Song X."/>
            <person name="Pei D."/>
        </authorList>
    </citation>
    <scope>NUCLEOTIDE SEQUENCE [LARGE SCALE GENOMIC DNA]</scope>
    <source>
        <strain evidence="1">Sxm20200214</strain>
        <tissue evidence="1">Leaf</tissue>
    </source>
</reference>
<proteinExistence type="predicted"/>
<comment type="caution">
    <text evidence="1">The sequence shown here is derived from an EMBL/GenBank/DDBJ whole genome shotgun (WGS) entry which is preliminary data.</text>
</comment>
<dbReference type="OrthoDB" id="1085116at2759"/>
<keyword evidence="2" id="KW-1185">Reference proteome</keyword>
<accession>A0A8X7PG75</accession>
<dbReference type="PANTHER" id="PTHR33710">
    <property type="entry name" value="BNAC02G09200D PROTEIN"/>
    <property type="match status" value="1"/>
</dbReference>
<dbReference type="InterPro" id="IPR036691">
    <property type="entry name" value="Endo/exonu/phosph_ase_sf"/>
</dbReference>
<evidence type="ECO:0000313" key="1">
    <source>
        <dbReference type="EMBL" id="KAG2250068.1"/>
    </source>
</evidence>
<evidence type="ECO:0000313" key="2">
    <source>
        <dbReference type="Proteomes" id="UP000886595"/>
    </source>
</evidence>
<protein>
    <recommendedName>
        <fullName evidence="3">Reverse transcriptase</fullName>
    </recommendedName>
</protein>
<evidence type="ECO:0008006" key="3">
    <source>
        <dbReference type="Google" id="ProtNLM"/>
    </source>
</evidence>
<dbReference type="SUPFAM" id="SSF56219">
    <property type="entry name" value="DNase I-like"/>
    <property type="match status" value="1"/>
</dbReference>
<sequence length="542" mass="61497">MLNLIMSKVFPRWQFLSNHQSDPDGRIIFLWGHPASVKVLAQSRQSLTTEVTLPNHPPITITSIYASNLAEERIDLWAELINTQQQLSLHLKPWLVAGDFNQITHPSKHSSPTVQALSSSMIHFRDTLLQLGLFDLRYQGIFNTWSNKQPASLITKKLDCALVNYEWISAFPSSSAIFLPSKSDHTSCLLNLQTPLPIAGTKPFKFFNYLTQHPLFLTTVNDAWILAGIFSSTLADLSWKLKSLKSVLKNLNRDNFSKIQERVISANCLLKDEKTLHDKWMFLRGIEEAYFRQRSRINWLKEGDSNTSYFHRVAVVRAAINTIISFLLSNGSLITDLEEMAIHAVNNFKSILAPDVLPFCLVSVSWFQSLIPYRCSPEACLSFLVKGVLEILEQFKSKSGLAINMISSSTGLTHGSLPICYLGVPLNSKKLSLLNCEPLLNQVKTTATRCQVNTPRDYQSTIDYLINLRLSKPHKKLLLIAWQCVIYLLWTERNSRLHRRSFRSPQSLLTTLDLTKSIGFRMIFSVRRGAVSLTITKSNNES</sequence>
<dbReference type="EMBL" id="JAAMPC010000017">
    <property type="protein sequence ID" value="KAG2250068.1"/>
    <property type="molecule type" value="Genomic_DNA"/>
</dbReference>
<dbReference type="Proteomes" id="UP000886595">
    <property type="component" value="Unassembled WGS sequence"/>
</dbReference>
<dbReference type="PANTHER" id="PTHR33710:SF77">
    <property type="entry name" value="DNASE I-LIKE SUPERFAMILY PROTEIN"/>
    <property type="match status" value="1"/>
</dbReference>
<dbReference type="AlphaFoldDB" id="A0A8X7PG75"/>
<dbReference type="Gene3D" id="3.60.10.10">
    <property type="entry name" value="Endonuclease/exonuclease/phosphatase"/>
    <property type="match status" value="1"/>
</dbReference>
<name>A0A8X7PG75_BRACI</name>